<evidence type="ECO:0008006" key="4">
    <source>
        <dbReference type="Google" id="ProtNLM"/>
    </source>
</evidence>
<keyword evidence="1" id="KW-0812">Transmembrane</keyword>
<gene>
    <name evidence="2" type="ORF">SAMN04488543_3313</name>
</gene>
<organism evidence="2 3">
    <name type="scientific">Friedmanniella luteola</name>
    <dbReference type="NCBI Taxonomy" id="546871"/>
    <lineage>
        <taxon>Bacteria</taxon>
        <taxon>Bacillati</taxon>
        <taxon>Actinomycetota</taxon>
        <taxon>Actinomycetes</taxon>
        <taxon>Propionibacteriales</taxon>
        <taxon>Nocardioidaceae</taxon>
        <taxon>Friedmanniella</taxon>
    </lineage>
</organism>
<dbReference type="STRING" id="546871.SAMN04488543_3313"/>
<protein>
    <recommendedName>
        <fullName evidence="4">GAF domain-containing protein</fullName>
    </recommendedName>
</protein>
<dbReference type="AlphaFoldDB" id="A0A1H1YI90"/>
<feature type="transmembrane region" description="Helical" evidence="1">
    <location>
        <begin position="35"/>
        <end position="56"/>
    </location>
</feature>
<evidence type="ECO:0000313" key="3">
    <source>
        <dbReference type="Proteomes" id="UP000199092"/>
    </source>
</evidence>
<keyword evidence="3" id="KW-1185">Reference proteome</keyword>
<sequence>MTKAVAKTVAALLAAVAAVVLGLEGADLLAVPAAVVLACVVVSATLAAVATIGAAWRDWRERRSGRRRELAEITLTATLWAVVDQVVPPLDYRDLGIAVYRTDHAWWWPWRPELRRVHRVRASRRPVSSDVAWRPGKGVIGACVTQGEVVAVDLAQMSADLGQPTAAEWRQVPEDLRMGLEHEEYLDVRDKYAVVVASPIIDDSGPRSRVVGCLALDGPEGRLDALSSDEVLGLLNFTGQALLQQVG</sequence>
<keyword evidence="1" id="KW-0472">Membrane</keyword>
<dbReference type="OrthoDB" id="5189994at2"/>
<dbReference type="EMBL" id="LT629749">
    <property type="protein sequence ID" value="SDT21094.1"/>
    <property type="molecule type" value="Genomic_DNA"/>
</dbReference>
<proteinExistence type="predicted"/>
<keyword evidence="1" id="KW-1133">Transmembrane helix</keyword>
<dbReference type="Proteomes" id="UP000199092">
    <property type="component" value="Chromosome I"/>
</dbReference>
<accession>A0A1H1YI90</accession>
<reference evidence="2 3" key="1">
    <citation type="submission" date="2016-10" db="EMBL/GenBank/DDBJ databases">
        <authorList>
            <person name="de Groot N.N."/>
        </authorList>
    </citation>
    <scope>NUCLEOTIDE SEQUENCE [LARGE SCALE GENOMIC DNA]</scope>
    <source>
        <strain evidence="2 3">DSM 21741</strain>
    </source>
</reference>
<name>A0A1H1YI90_9ACTN</name>
<evidence type="ECO:0000256" key="1">
    <source>
        <dbReference type="SAM" id="Phobius"/>
    </source>
</evidence>
<evidence type="ECO:0000313" key="2">
    <source>
        <dbReference type="EMBL" id="SDT21094.1"/>
    </source>
</evidence>
<dbReference type="RefSeq" id="WP_091414168.1">
    <property type="nucleotide sequence ID" value="NZ_LT629749.1"/>
</dbReference>